<protein>
    <recommendedName>
        <fullName evidence="3">N-acetylmuramoyl-L-alanine amidase</fullName>
        <ecNumber evidence="3">3.5.1.28</ecNumber>
    </recommendedName>
</protein>
<dbReference type="GO" id="GO:0071555">
    <property type="term" value="P:cell wall organization"/>
    <property type="evidence" value="ECO:0007669"/>
    <property type="project" value="UniProtKB-KW"/>
</dbReference>
<reference evidence="9 10" key="1">
    <citation type="submission" date="2016-10" db="EMBL/GenBank/DDBJ databases">
        <authorList>
            <person name="de Groot N.N."/>
        </authorList>
    </citation>
    <scope>NUCLEOTIDE SEQUENCE [LARGE SCALE GENOMIC DNA]</scope>
    <source>
        <strain evidence="9 10">DSM 18979</strain>
    </source>
</reference>
<dbReference type="Proteomes" id="UP000199568">
    <property type="component" value="Unassembled WGS sequence"/>
</dbReference>
<keyword evidence="7" id="KW-0961">Cell wall biogenesis/degradation</keyword>
<evidence type="ECO:0000256" key="6">
    <source>
        <dbReference type="ARBA" id="ARBA00023287"/>
    </source>
</evidence>
<dbReference type="GO" id="GO:0008745">
    <property type="term" value="F:N-acetylmuramoyl-L-alanine amidase activity"/>
    <property type="evidence" value="ECO:0007669"/>
    <property type="project" value="UniProtKB-EC"/>
</dbReference>
<evidence type="ECO:0000313" key="10">
    <source>
        <dbReference type="Proteomes" id="UP000199568"/>
    </source>
</evidence>
<evidence type="ECO:0000256" key="2">
    <source>
        <dbReference type="ARBA" id="ARBA00007553"/>
    </source>
</evidence>
<name>A0A1I0H6N6_9FIRM</name>
<dbReference type="RefSeq" id="WP_090446918.1">
    <property type="nucleotide sequence ID" value="NZ_FOHU01000035.1"/>
</dbReference>
<dbReference type="GO" id="GO:0030420">
    <property type="term" value="P:establishment of competence for transformation"/>
    <property type="evidence" value="ECO:0007669"/>
    <property type="project" value="UniProtKB-KW"/>
</dbReference>
<keyword evidence="4" id="KW-0378">Hydrolase</keyword>
<dbReference type="STRING" id="426128.SAMN05660297_03522"/>
<dbReference type="GO" id="GO:0009254">
    <property type="term" value="P:peptidoglycan turnover"/>
    <property type="evidence" value="ECO:0007669"/>
    <property type="project" value="TreeGrafter"/>
</dbReference>
<organism evidence="9 10">
    <name type="scientific">Natronincola peptidivorans</name>
    <dbReference type="NCBI Taxonomy" id="426128"/>
    <lineage>
        <taxon>Bacteria</taxon>
        <taxon>Bacillati</taxon>
        <taxon>Bacillota</taxon>
        <taxon>Clostridia</taxon>
        <taxon>Peptostreptococcales</taxon>
        <taxon>Natronincolaceae</taxon>
        <taxon>Natronincola</taxon>
    </lineage>
</organism>
<feature type="domain" description="N-acetylmuramoyl-L-alanine amidase" evidence="8">
    <location>
        <begin position="15"/>
        <end position="147"/>
    </location>
</feature>
<gene>
    <name evidence="9" type="ORF">SAMN05660297_03522</name>
</gene>
<evidence type="ECO:0000256" key="4">
    <source>
        <dbReference type="ARBA" id="ARBA00022801"/>
    </source>
</evidence>
<dbReference type="OrthoDB" id="9794294at2"/>
<comment type="catalytic activity">
    <reaction evidence="1">
        <text>Hydrolyzes the link between N-acetylmuramoyl residues and L-amino acid residues in certain cell-wall glycopeptides.</text>
        <dbReference type="EC" id="3.5.1.28"/>
    </reaction>
</comment>
<dbReference type="InterPro" id="IPR036505">
    <property type="entry name" value="Amidase/PGRP_sf"/>
</dbReference>
<dbReference type="GO" id="GO:0030435">
    <property type="term" value="P:sporulation resulting in formation of a cellular spore"/>
    <property type="evidence" value="ECO:0007669"/>
    <property type="project" value="UniProtKB-KW"/>
</dbReference>
<comment type="similarity">
    <text evidence="2">Belongs to the N-acetylmuramoyl-L-alanine amidase 2 family.</text>
</comment>
<dbReference type="EMBL" id="FOHU01000035">
    <property type="protein sequence ID" value="SET79411.1"/>
    <property type="molecule type" value="Genomic_DNA"/>
</dbReference>
<accession>A0A1I0H6N6</accession>
<dbReference type="Gene3D" id="3.40.80.10">
    <property type="entry name" value="Peptidoglycan recognition protein-like"/>
    <property type="match status" value="1"/>
</dbReference>
<dbReference type="Pfam" id="PF01510">
    <property type="entry name" value="Amidase_2"/>
    <property type="match status" value="1"/>
</dbReference>
<dbReference type="SUPFAM" id="SSF55846">
    <property type="entry name" value="N-acetylmuramoyl-L-alanine amidase-like"/>
    <property type="match status" value="1"/>
</dbReference>
<evidence type="ECO:0000256" key="5">
    <source>
        <dbReference type="ARBA" id="ARBA00022969"/>
    </source>
</evidence>
<keyword evidence="10" id="KW-1185">Reference proteome</keyword>
<dbReference type="AlphaFoldDB" id="A0A1I0H6N6"/>
<evidence type="ECO:0000256" key="3">
    <source>
        <dbReference type="ARBA" id="ARBA00011901"/>
    </source>
</evidence>
<dbReference type="SMART" id="SM00644">
    <property type="entry name" value="Ami_2"/>
    <property type="match status" value="1"/>
</dbReference>
<keyword evidence="5" id="KW-0749">Sporulation</keyword>
<sequence>MTGVVPTIKIDYVPVDSPNRPGTESDMQWVTVHNTANPDSTAQDERDYVEWRTDNASFHYAVDDQEAIAIIPEEEVAWHAGDDEGNRTSIGVEICESGDEEKTYKHALGLIAKILQERGWGVDRVRTHESWSGKYCPRKLLEVWDEFLEDINATLESFNQEESSGGENVNSVPEWKLQGIKYLSERGLLNDVEGWTEKIDEPMPVWATTILLKKVHEDIVELTSSENK</sequence>
<dbReference type="GO" id="GO:0009253">
    <property type="term" value="P:peptidoglycan catabolic process"/>
    <property type="evidence" value="ECO:0007669"/>
    <property type="project" value="InterPro"/>
</dbReference>
<evidence type="ECO:0000256" key="7">
    <source>
        <dbReference type="ARBA" id="ARBA00023316"/>
    </source>
</evidence>
<dbReference type="InterPro" id="IPR051206">
    <property type="entry name" value="NAMLAA_amidase_2"/>
</dbReference>
<dbReference type="PANTHER" id="PTHR30417">
    <property type="entry name" value="N-ACETYLMURAMOYL-L-ALANINE AMIDASE AMID"/>
    <property type="match status" value="1"/>
</dbReference>
<dbReference type="CDD" id="cd06583">
    <property type="entry name" value="PGRP"/>
    <property type="match status" value="1"/>
</dbReference>
<keyword evidence="6" id="KW-0178">Competence</keyword>
<dbReference type="InterPro" id="IPR002502">
    <property type="entry name" value="Amidase_domain"/>
</dbReference>
<dbReference type="EC" id="3.5.1.28" evidence="3"/>
<evidence type="ECO:0000313" key="9">
    <source>
        <dbReference type="EMBL" id="SET79411.1"/>
    </source>
</evidence>
<evidence type="ECO:0000259" key="8">
    <source>
        <dbReference type="SMART" id="SM00644"/>
    </source>
</evidence>
<dbReference type="PANTHER" id="PTHR30417:SF11">
    <property type="entry name" value="N-ACETYLMURAMOYL-L-ALANINE AMIDASE XLYA"/>
    <property type="match status" value="1"/>
</dbReference>
<evidence type="ECO:0000256" key="1">
    <source>
        <dbReference type="ARBA" id="ARBA00001561"/>
    </source>
</evidence>
<proteinExistence type="inferred from homology"/>